<dbReference type="Pfam" id="PF00627">
    <property type="entry name" value="UBA"/>
    <property type="match status" value="1"/>
</dbReference>
<dbReference type="VEuPathDB" id="MicrosporidiaDB:DI09_20p280"/>
<feature type="domain" description="UBA" evidence="2">
    <location>
        <begin position="195"/>
        <end position="239"/>
    </location>
</feature>
<dbReference type="PANTHER" id="PTHR10677:SF3">
    <property type="entry name" value="FI07626P-RELATED"/>
    <property type="match status" value="1"/>
</dbReference>
<dbReference type="Proteomes" id="UP000029725">
    <property type="component" value="Unassembled WGS sequence"/>
</dbReference>
<dbReference type="HOGENOM" id="CLU_024293_2_0_1"/>
<evidence type="ECO:0000256" key="1">
    <source>
        <dbReference type="SAM" id="MobiDB-lite"/>
    </source>
</evidence>
<keyword evidence="5" id="KW-1185">Reference proteome</keyword>
<dbReference type="InterPro" id="IPR015496">
    <property type="entry name" value="Ubiquilin"/>
</dbReference>
<dbReference type="AlphaFoldDB" id="A0A098VWH8"/>
<dbReference type="RefSeq" id="XP_013238538.1">
    <property type="nucleotide sequence ID" value="XM_013383084.1"/>
</dbReference>
<reference evidence="4 5" key="1">
    <citation type="submission" date="2014-04" db="EMBL/GenBank/DDBJ databases">
        <title>A new species of microsporidia sheds light on the evolution of extreme parasitism.</title>
        <authorList>
            <person name="Haag K.L."/>
            <person name="James T.Y."/>
            <person name="Larsson R."/>
            <person name="Schaer T.M."/>
            <person name="Refardt D."/>
            <person name="Pombert J.-F."/>
            <person name="Ebert D."/>
        </authorList>
    </citation>
    <scope>NUCLEOTIDE SEQUENCE [LARGE SCALE GENOMIC DNA]</scope>
    <source>
        <strain evidence="4 5">UGP3</strain>
        <tissue evidence="4">Spores</tissue>
    </source>
</reference>
<dbReference type="Gene3D" id="3.10.20.90">
    <property type="entry name" value="Phosphatidylinositol 3-kinase Catalytic Subunit, Chain A, domain 1"/>
    <property type="match status" value="1"/>
</dbReference>
<dbReference type="Pfam" id="PF00240">
    <property type="entry name" value="ubiquitin"/>
    <property type="match status" value="1"/>
</dbReference>
<protein>
    <submittedName>
        <fullName evidence="4">Putative ubiquitin domain-containing protein</fullName>
    </submittedName>
</protein>
<dbReference type="InterPro" id="IPR000626">
    <property type="entry name" value="Ubiquitin-like_dom"/>
</dbReference>
<dbReference type="GeneID" id="25259020"/>
<evidence type="ECO:0000259" key="2">
    <source>
        <dbReference type="PROSITE" id="PS50030"/>
    </source>
</evidence>
<feature type="domain" description="Ubiquitin-like" evidence="3">
    <location>
        <begin position="1"/>
        <end position="76"/>
    </location>
</feature>
<dbReference type="GO" id="GO:0006511">
    <property type="term" value="P:ubiquitin-dependent protein catabolic process"/>
    <property type="evidence" value="ECO:0007669"/>
    <property type="project" value="TreeGrafter"/>
</dbReference>
<dbReference type="PANTHER" id="PTHR10677">
    <property type="entry name" value="UBIQUILIN"/>
    <property type="match status" value="1"/>
</dbReference>
<dbReference type="SMART" id="SM00165">
    <property type="entry name" value="UBA"/>
    <property type="match status" value="1"/>
</dbReference>
<dbReference type="PROSITE" id="PS00299">
    <property type="entry name" value="UBIQUITIN_1"/>
    <property type="match status" value="1"/>
</dbReference>
<dbReference type="CDD" id="cd14399">
    <property type="entry name" value="UBA_PLICs"/>
    <property type="match status" value="1"/>
</dbReference>
<gene>
    <name evidence="4" type="ORF">DI09_20p280</name>
</gene>
<dbReference type="InterPro" id="IPR015940">
    <property type="entry name" value="UBA"/>
</dbReference>
<dbReference type="Gene3D" id="1.10.8.10">
    <property type="entry name" value="DNA helicase RuvA subunit, C-terminal domain"/>
    <property type="match status" value="1"/>
</dbReference>
<dbReference type="SUPFAM" id="SSF46934">
    <property type="entry name" value="UBA-like"/>
    <property type="match status" value="1"/>
</dbReference>
<dbReference type="OrthoDB" id="419317at2759"/>
<dbReference type="SMART" id="SM00213">
    <property type="entry name" value="UBQ"/>
    <property type="match status" value="1"/>
</dbReference>
<dbReference type="InterPro" id="IPR019954">
    <property type="entry name" value="Ubiquitin_CS"/>
</dbReference>
<name>A0A098VWH8_9MICR</name>
<dbReference type="InterPro" id="IPR009060">
    <property type="entry name" value="UBA-like_sf"/>
</dbReference>
<evidence type="ECO:0000259" key="3">
    <source>
        <dbReference type="PROSITE" id="PS50053"/>
    </source>
</evidence>
<dbReference type="PRINTS" id="PR00348">
    <property type="entry name" value="UBIQUITIN"/>
</dbReference>
<dbReference type="PROSITE" id="PS50030">
    <property type="entry name" value="UBA"/>
    <property type="match status" value="1"/>
</dbReference>
<comment type="caution">
    <text evidence="4">The sequence shown here is derived from an EMBL/GenBank/DDBJ whole genome shotgun (WGS) entry which is preliminary data.</text>
</comment>
<feature type="compositionally biased region" description="Low complexity" evidence="1">
    <location>
        <begin position="77"/>
        <end position="94"/>
    </location>
</feature>
<dbReference type="InterPro" id="IPR029071">
    <property type="entry name" value="Ubiquitin-like_domsf"/>
</dbReference>
<evidence type="ECO:0000313" key="5">
    <source>
        <dbReference type="Proteomes" id="UP000029725"/>
    </source>
</evidence>
<organism evidence="4 5">
    <name type="scientific">Mitosporidium daphniae</name>
    <dbReference type="NCBI Taxonomy" id="1485682"/>
    <lineage>
        <taxon>Eukaryota</taxon>
        <taxon>Fungi</taxon>
        <taxon>Fungi incertae sedis</taxon>
        <taxon>Microsporidia</taxon>
        <taxon>Mitosporidium</taxon>
    </lineage>
</organism>
<sequence length="241" mass="24956">MQIFIKSSSEAKRAFVVEASTSVCELKAKIDEQMKIPASSQRLIFSGRVLKDSDTLGSIGVAEDATIHLVKSIPTSGASTSSQTAAQIPASSQPTSLAIAPNPGAPSFPGMFGSEFMGGAGDFSSAASSLNPAIMQAMLSNPELLRQTTQLLASNPDLLNMAMRGQQPGGVPSTAQSAGSPAFAAPMLSSPALPPPEERFQVQLAQLADMGFHDASMNIRALLATGGHVEAAIEFILSQPK</sequence>
<feature type="region of interest" description="Disordered" evidence="1">
    <location>
        <begin position="77"/>
        <end position="96"/>
    </location>
</feature>
<dbReference type="SUPFAM" id="SSF54236">
    <property type="entry name" value="Ubiquitin-like"/>
    <property type="match status" value="1"/>
</dbReference>
<evidence type="ECO:0000313" key="4">
    <source>
        <dbReference type="EMBL" id="KGG52111.1"/>
    </source>
</evidence>
<dbReference type="GO" id="GO:0031593">
    <property type="term" value="F:polyubiquitin modification-dependent protein binding"/>
    <property type="evidence" value="ECO:0007669"/>
    <property type="project" value="TreeGrafter"/>
</dbReference>
<proteinExistence type="predicted"/>
<dbReference type="GO" id="GO:0005829">
    <property type="term" value="C:cytosol"/>
    <property type="evidence" value="ECO:0007669"/>
    <property type="project" value="TreeGrafter"/>
</dbReference>
<dbReference type="EMBL" id="JMKJ01000122">
    <property type="protein sequence ID" value="KGG52111.1"/>
    <property type="molecule type" value="Genomic_DNA"/>
</dbReference>
<dbReference type="PROSITE" id="PS50053">
    <property type="entry name" value="UBIQUITIN_2"/>
    <property type="match status" value="1"/>
</dbReference>
<dbReference type="InterPro" id="IPR019956">
    <property type="entry name" value="Ubiquitin_dom"/>
</dbReference>
<accession>A0A098VWH8</accession>